<dbReference type="InterPro" id="IPR001680">
    <property type="entry name" value="WD40_rpt"/>
</dbReference>
<dbReference type="SUPFAM" id="SSF50978">
    <property type="entry name" value="WD40 repeat-like"/>
    <property type="match status" value="1"/>
</dbReference>
<dbReference type="InterPro" id="IPR051179">
    <property type="entry name" value="WD_repeat_multifunction"/>
</dbReference>
<evidence type="ECO:0000256" key="4">
    <source>
        <dbReference type="ARBA" id="ARBA00038321"/>
    </source>
</evidence>
<proteinExistence type="inferred from homology"/>
<dbReference type="GO" id="GO:0000502">
    <property type="term" value="C:proteasome complex"/>
    <property type="evidence" value="ECO:0007669"/>
    <property type="project" value="UniProtKB-KW"/>
</dbReference>
<comment type="similarity">
    <text evidence="4">Belongs to the WD repeat PAAF1/RPN14 family.</text>
</comment>
<dbReference type="InterPro" id="IPR036322">
    <property type="entry name" value="WD40_repeat_dom_sf"/>
</dbReference>
<dbReference type="SMART" id="SM00320">
    <property type="entry name" value="WD40"/>
    <property type="match status" value="4"/>
</dbReference>
<gene>
    <name evidence="8" type="ORF">FA13DRAFT_1739682</name>
    <name evidence="7" type="ORF">FA13DRAFT_1742506</name>
</gene>
<keyword evidence="1 5" id="KW-0853">WD repeat</keyword>
<evidence type="ECO:0000256" key="2">
    <source>
        <dbReference type="ARBA" id="ARBA00022737"/>
    </source>
</evidence>
<keyword evidence="2" id="KW-0677">Repeat</keyword>
<dbReference type="PANTHER" id="PTHR19857">
    <property type="entry name" value="MITOCHONDRIAL DIVISION PROTEIN 1-RELATED"/>
    <property type="match status" value="1"/>
</dbReference>
<name>A0A4Y7SGL4_COPMI</name>
<evidence type="ECO:0000256" key="1">
    <source>
        <dbReference type="ARBA" id="ARBA00022574"/>
    </source>
</evidence>
<evidence type="ECO:0000313" key="8">
    <source>
        <dbReference type="EMBL" id="TEB23882.1"/>
    </source>
</evidence>
<dbReference type="InterPro" id="IPR019775">
    <property type="entry name" value="WD40_repeat_CS"/>
</dbReference>
<dbReference type="Pfam" id="PF00400">
    <property type="entry name" value="WD40"/>
    <property type="match status" value="3"/>
</dbReference>
<dbReference type="EMBL" id="QPFP01000073">
    <property type="protein sequence ID" value="TEB23882.1"/>
    <property type="molecule type" value="Genomic_DNA"/>
</dbReference>
<dbReference type="OrthoDB" id="10257301at2759"/>
<evidence type="ECO:0000313" key="9">
    <source>
        <dbReference type="Proteomes" id="UP000298030"/>
    </source>
</evidence>
<comment type="caution">
    <text evidence="7">The sequence shown here is derived from an EMBL/GenBank/DDBJ whole genome shotgun (WGS) entry which is preliminary data.</text>
</comment>
<dbReference type="Gene3D" id="2.130.10.10">
    <property type="entry name" value="YVTN repeat-like/Quinoprotein amine dehydrogenase"/>
    <property type="match status" value="2"/>
</dbReference>
<dbReference type="Proteomes" id="UP000298030">
    <property type="component" value="Unassembled WGS sequence"/>
</dbReference>
<evidence type="ECO:0000313" key="7">
    <source>
        <dbReference type="EMBL" id="TEB20965.1"/>
    </source>
</evidence>
<dbReference type="PROSITE" id="PS00678">
    <property type="entry name" value="WD_REPEATS_1"/>
    <property type="match status" value="1"/>
</dbReference>
<accession>A0A4Y7SGL4</accession>
<dbReference type="InterPro" id="IPR015943">
    <property type="entry name" value="WD40/YVTN_repeat-like_dom_sf"/>
</dbReference>
<dbReference type="PROSITE" id="PS50082">
    <property type="entry name" value="WD_REPEATS_2"/>
    <property type="match status" value="1"/>
</dbReference>
<sequence>MAQPPSPHVVPVVTVQPTIGEVVEDVKNGLVPSDKFWVSVYKAGEPSIHTKINIELDEKDRDLVRFVCEDGGVVFEPDGRDDKSFRLCSRLSEAKVLSPSQEYSDGKTANPPNPKRIEGFDVSPDASRFATGYLDGSVHIYPTSAIVSPIGFLAQRIAFNGPKVFSRPHSSAVTSLRFFPSSRVLLTSGLDFALSIVPADLPDMPAGATAQTVAPARVLRGHKRSVTSTAIFGVGRNILSSSLDRTVKLWDVPSGETISTMFATSAVLSTSTGQRESPISNAPSDEKEVPEVGSNVVFAGLLDGTFELFDLATKMSAHRSQPPPQPQRLTSIAYSPSHHTLATGSNTGLVSIYDVRSLDTPVSSFVRQDGEVLDLAAFSSGNKSLGLVVATSDGLPYVARVASDGRVQADELIGVDCDPVRNVRVLSGSDIWMSSDDSVVRRYAYLSD</sequence>
<evidence type="ECO:0000256" key="6">
    <source>
        <dbReference type="SAM" id="MobiDB-lite"/>
    </source>
</evidence>
<dbReference type="EMBL" id="QPFP01000127">
    <property type="protein sequence ID" value="TEB20965.1"/>
    <property type="molecule type" value="Genomic_DNA"/>
</dbReference>
<dbReference type="AlphaFoldDB" id="A0A4Y7SGL4"/>
<dbReference type="PANTHER" id="PTHR19857:SF19">
    <property type="entry name" value="26S PROTEASOME REGULATORY SUBUNIT RPN14"/>
    <property type="match status" value="1"/>
</dbReference>
<dbReference type="PROSITE" id="PS50294">
    <property type="entry name" value="WD_REPEATS_REGION"/>
    <property type="match status" value="1"/>
</dbReference>
<feature type="region of interest" description="Disordered" evidence="6">
    <location>
        <begin position="99"/>
        <end position="121"/>
    </location>
</feature>
<evidence type="ECO:0000256" key="5">
    <source>
        <dbReference type="PROSITE-ProRule" id="PRU00221"/>
    </source>
</evidence>
<organism evidence="7 9">
    <name type="scientific">Coprinellus micaceus</name>
    <name type="common">Glistening ink-cap mushroom</name>
    <name type="synonym">Coprinus micaceus</name>
    <dbReference type="NCBI Taxonomy" id="71717"/>
    <lineage>
        <taxon>Eukaryota</taxon>
        <taxon>Fungi</taxon>
        <taxon>Dikarya</taxon>
        <taxon>Basidiomycota</taxon>
        <taxon>Agaricomycotina</taxon>
        <taxon>Agaricomycetes</taxon>
        <taxon>Agaricomycetidae</taxon>
        <taxon>Agaricales</taxon>
        <taxon>Agaricineae</taxon>
        <taxon>Psathyrellaceae</taxon>
        <taxon>Coprinellus</taxon>
    </lineage>
</organism>
<protein>
    <submittedName>
        <fullName evidence="7">WD40 repeat-like protein</fullName>
    </submittedName>
</protein>
<keyword evidence="9" id="KW-1185">Reference proteome</keyword>
<keyword evidence="3" id="KW-0647">Proteasome</keyword>
<evidence type="ECO:0000256" key="3">
    <source>
        <dbReference type="ARBA" id="ARBA00022942"/>
    </source>
</evidence>
<dbReference type="STRING" id="71717.A0A4Y7SGL4"/>
<reference evidence="7 9" key="1">
    <citation type="journal article" date="2019" name="Nat. Ecol. Evol.">
        <title>Megaphylogeny resolves global patterns of mushroom evolution.</title>
        <authorList>
            <person name="Varga T."/>
            <person name="Krizsan K."/>
            <person name="Foldi C."/>
            <person name="Dima B."/>
            <person name="Sanchez-Garcia M."/>
            <person name="Sanchez-Ramirez S."/>
            <person name="Szollosi G.J."/>
            <person name="Szarkandi J.G."/>
            <person name="Papp V."/>
            <person name="Albert L."/>
            <person name="Andreopoulos W."/>
            <person name="Angelini C."/>
            <person name="Antonin V."/>
            <person name="Barry K.W."/>
            <person name="Bougher N.L."/>
            <person name="Buchanan P."/>
            <person name="Buyck B."/>
            <person name="Bense V."/>
            <person name="Catcheside P."/>
            <person name="Chovatia M."/>
            <person name="Cooper J."/>
            <person name="Damon W."/>
            <person name="Desjardin D."/>
            <person name="Finy P."/>
            <person name="Geml J."/>
            <person name="Haridas S."/>
            <person name="Hughes K."/>
            <person name="Justo A."/>
            <person name="Karasinski D."/>
            <person name="Kautmanova I."/>
            <person name="Kiss B."/>
            <person name="Kocsube S."/>
            <person name="Kotiranta H."/>
            <person name="LaButti K.M."/>
            <person name="Lechner B.E."/>
            <person name="Liimatainen K."/>
            <person name="Lipzen A."/>
            <person name="Lukacs Z."/>
            <person name="Mihaltcheva S."/>
            <person name="Morgado L.N."/>
            <person name="Niskanen T."/>
            <person name="Noordeloos M.E."/>
            <person name="Ohm R.A."/>
            <person name="Ortiz-Santana B."/>
            <person name="Ovrebo C."/>
            <person name="Racz N."/>
            <person name="Riley R."/>
            <person name="Savchenko A."/>
            <person name="Shiryaev A."/>
            <person name="Soop K."/>
            <person name="Spirin V."/>
            <person name="Szebenyi C."/>
            <person name="Tomsovsky M."/>
            <person name="Tulloss R.E."/>
            <person name="Uehling J."/>
            <person name="Grigoriev I.V."/>
            <person name="Vagvolgyi C."/>
            <person name="Papp T."/>
            <person name="Martin F.M."/>
            <person name="Miettinen O."/>
            <person name="Hibbett D.S."/>
            <person name="Nagy L.G."/>
        </authorList>
    </citation>
    <scope>NUCLEOTIDE SEQUENCE [LARGE SCALE GENOMIC DNA]</scope>
    <source>
        <strain evidence="7 9">FP101781</strain>
    </source>
</reference>
<feature type="repeat" description="WD" evidence="5">
    <location>
        <begin position="219"/>
        <end position="260"/>
    </location>
</feature>